<dbReference type="InterPro" id="IPR051683">
    <property type="entry name" value="Enoyl-CoA_Hydratase/Isomerase"/>
</dbReference>
<dbReference type="OrthoDB" id="370015at2"/>
<evidence type="ECO:0000313" key="3">
    <source>
        <dbReference type="Proteomes" id="UP000186218"/>
    </source>
</evidence>
<dbReference type="SUPFAM" id="SSF52096">
    <property type="entry name" value="ClpP/crotonase"/>
    <property type="match status" value="1"/>
</dbReference>
<dbReference type="EMBL" id="FTNT01000009">
    <property type="protein sequence ID" value="SIS14565.1"/>
    <property type="molecule type" value="Genomic_DNA"/>
</dbReference>
<gene>
    <name evidence="2" type="ORF">SAMN05445060_2974</name>
</gene>
<dbReference type="InterPro" id="IPR029045">
    <property type="entry name" value="ClpP/crotonase-like_dom_sf"/>
</dbReference>
<sequence>MTDLVTYTVEGGVATVTLDSPANRNALSMSLTEQLTERLARAAADEAVRAVVLTHTGTSFCAGGDLSEATSRGLSIEEASAAGTRAMLALMRQILELPKPVVARLNGHARAGGLGLLGACDVVIAGERSTFALTEVRLGLAPAMITLTLRPRVAPRALNRYYLTGEKFDAATAEQIGLITEAVASDDELEATVTAILGDLRKGSPQGLRESKRLVTAPVLAHFDTEGESLAALSGSLFASDEAREGMMAFLQKTTPRWAET</sequence>
<dbReference type="PANTHER" id="PTHR42964">
    <property type="entry name" value="ENOYL-COA HYDRATASE"/>
    <property type="match status" value="1"/>
</dbReference>
<dbReference type="AlphaFoldDB" id="A0A1N7GPP4"/>
<reference evidence="2 3" key="1">
    <citation type="submission" date="2017-01" db="EMBL/GenBank/DDBJ databases">
        <authorList>
            <person name="Mah S.A."/>
            <person name="Swanson W.J."/>
            <person name="Moy G.W."/>
            <person name="Vacquier V.D."/>
        </authorList>
    </citation>
    <scope>NUCLEOTIDE SEQUENCE [LARGE SCALE GENOMIC DNA]</scope>
    <source>
        <strain evidence="2 3">CPCC 203464</strain>
    </source>
</reference>
<comment type="similarity">
    <text evidence="1">Belongs to the enoyl-CoA hydratase/isomerase family.</text>
</comment>
<accession>A0A1N7GPP4</accession>
<protein>
    <submittedName>
        <fullName evidence="2">Enoyl-CoA hydratase</fullName>
    </submittedName>
</protein>
<dbReference type="InterPro" id="IPR001753">
    <property type="entry name" value="Enoyl-CoA_hydra/iso"/>
</dbReference>
<dbReference type="Pfam" id="PF00378">
    <property type="entry name" value="ECH_1"/>
    <property type="match status" value="1"/>
</dbReference>
<dbReference type="GO" id="GO:0003824">
    <property type="term" value="F:catalytic activity"/>
    <property type="evidence" value="ECO:0007669"/>
    <property type="project" value="UniProtKB-ARBA"/>
</dbReference>
<dbReference type="CDD" id="cd06558">
    <property type="entry name" value="crotonase-like"/>
    <property type="match status" value="1"/>
</dbReference>
<proteinExistence type="inferred from homology"/>
<dbReference type="RefSeq" id="WP_143690395.1">
    <property type="nucleotide sequence ID" value="NZ_FTNT01000009.1"/>
</dbReference>
<dbReference type="PANTHER" id="PTHR42964:SF1">
    <property type="entry name" value="POLYKETIDE BIOSYNTHESIS ENOYL-COA HYDRATASE PKSH-RELATED"/>
    <property type="match status" value="1"/>
</dbReference>
<evidence type="ECO:0000313" key="2">
    <source>
        <dbReference type="EMBL" id="SIS14565.1"/>
    </source>
</evidence>
<evidence type="ECO:0000256" key="1">
    <source>
        <dbReference type="ARBA" id="ARBA00005254"/>
    </source>
</evidence>
<dbReference type="Gene3D" id="3.90.226.10">
    <property type="entry name" value="2-enoyl-CoA Hydratase, Chain A, domain 1"/>
    <property type="match status" value="1"/>
</dbReference>
<dbReference type="Gene3D" id="1.10.12.10">
    <property type="entry name" value="Lyase 2-enoyl-coa Hydratase, Chain A, domain 2"/>
    <property type="match status" value="1"/>
</dbReference>
<keyword evidence="3" id="KW-1185">Reference proteome</keyword>
<dbReference type="Proteomes" id="UP000186218">
    <property type="component" value="Unassembled WGS sequence"/>
</dbReference>
<dbReference type="NCBIfam" id="NF005879">
    <property type="entry name" value="PRK07827.1"/>
    <property type="match status" value="1"/>
</dbReference>
<name>A0A1N7GPP4_9NOCA</name>
<dbReference type="InterPro" id="IPR014748">
    <property type="entry name" value="Enoyl-CoA_hydra_C"/>
</dbReference>
<dbReference type="STRING" id="1344003.SAMN05445060_2974"/>
<organism evidence="2 3">
    <name type="scientific">Williamsia sterculiae</name>
    <dbReference type="NCBI Taxonomy" id="1344003"/>
    <lineage>
        <taxon>Bacteria</taxon>
        <taxon>Bacillati</taxon>
        <taxon>Actinomycetota</taxon>
        <taxon>Actinomycetes</taxon>
        <taxon>Mycobacteriales</taxon>
        <taxon>Nocardiaceae</taxon>
        <taxon>Williamsia</taxon>
    </lineage>
</organism>